<reference evidence="2 3" key="2">
    <citation type="journal article" date="2008" name="Bioinformatics">
        <title>Assembly reconciliation.</title>
        <authorList>
            <person name="Zimin A.V."/>
            <person name="Smith D.R."/>
            <person name="Sutton G."/>
            <person name="Yorke J.A."/>
        </authorList>
    </citation>
    <scope>NUCLEOTIDE SEQUENCE [LARGE SCALE GENOMIC DNA]</scope>
    <source>
        <strain evidence="2 3">TSC#14021-0224.01</strain>
    </source>
</reference>
<feature type="compositionally biased region" description="Basic and acidic residues" evidence="1">
    <location>
        <begin position="12"/>
        <end position="36"/>
    </location>
</feature>
<evidence type="ECO:0000313" key="2">
    <source>
        <dbReference type="EMBL" id="KQS25943.1"/>
    </source>
</evidence>
<protein>
    <recommendedName>
        <fullName evidence="4">Casein kinase substrate phosphoprotein PP28 domain-containing protein</fullName>
    </recommendedName>
</protein>
<accession>A0A0Q5T441</accession>
<evidence type="ECO:0008006" key="4">
    <source>
        <dbReference type="Google" id="ProtNLM"/>
    </source>
</evidence>
<dbReference type="Proteomes" id="UP000008711">
    <property type="component" value="Unassembled WGS sequence"/>
</dbReference>
<reference evidence="2 3" key="1">
    <citation type="journal article" date="2007" name="Nature">
        <title>Evolution of genes and genomes on the Drosophila phylogeny.</title>
        <authorList>
            <consortium name="Drosophila 12 Genomes Consortium"/>
            <person name="Clark A.G."/>
            <person name="Eisen M.B."/>
            <person name="Smith D.R."/>
            <person name="Bergman C.M."/>
            <person name="Oliver B."/>
            <person name="Markow T.A."/>
            <person name="Kaufman T.C."/>
            <person name="Kellis M."/>
            <person name="Gelbart W."/>
            <person name="Iyer V.N."/>
            <person name="Pollard D.A."/>
            <person name="Sackton T.B."/>
            <person name="Larracuente A.M."/>
            <person name="Singh N.D."/>
            <person name="Abad J.P."/>
            <person name="Abt D.N."/>
            <person name="Adryan B."/>
            <person name="Aguade M."/>
            <person name="Akashi H."/>
            <person name="Anderson W.W."/>
            <person name="Aquadro C.F."/>
            <person name="Ardell D.H."/>
            <person name="Arguello R."/>
            <person name="Artieri C.G."/>
            <person name="Barbash D.A."/>
            <person name="Barker D."/>
            <person name="Barsanti P."/>
            <person name="Batterham P."/>
            <person name="Batzoglou S."/>
            <person name="Begun D."/>
            <person name="Bhutkar A."/>
            <person name="Blanco E."/>
            <person name="Bosak S.A."/>
            <person name="Bradley R.K."/>
            <person name="Brand A.D."/>
            <person name="Brent M.R."/>
            <person name="Brooks A.N."/>
            <person name="Brown R.H."/>
            <person name="Butlin R.K."/>
            <person name="Caggese C."/>
            <person name="Calvi B.R."/>
            <person name="Bernardo de Carvalho A."/>
            <person name="Caspi A."/>
            <person name="Castrezana S."/>
            <person name="Celniker S.E."/>
            <person name="Chang J.L."/>
            <person name="Chapple C."/>
            <person name="Chatterji S."/>
            <person name="Chinwalla A."/>
            <person name="Civetta A."/>
            <person name="Clifton S.W."/>
            <person name="Comeron J.M."/>
            <person name="Costello J.C."/>
            <person name="Coyne J.A."/>
            <person name="Daub J."/>
            <person name="David R.G."/>
            <person name="Delcher A.L."/>
            <person name="Delehaunty K."/>
            <person name="Do C.B."/>
            <person name="Ebling H."/>
            <person name="Edwards K."/>
            <person name="Eickbush T."/>
            <person name="Evans J.D."/>
            <person name="Filipski A."/>
            <person name="Findeiss S."/>
            <person name="Freyhult E."/>
            <person name="Fulton L."/>
            <person name="Fulton R."/>
            <person name="Garcia A.C."/>
            <person name="Gardiner A."/>
            <person name="Garfield D.A."/>
            <person name="Garvin B.E."/>
            <person name="Gibson G."/>
            <person name="Gilbert D."/>
            <person name="Gnerre S."/>
            <person name="Godfrey J."/>
            <person name="Good R."/>
            <person name="Gotea V."/>
            <person name="Gravely B."/>
            <person name="Greenberg A.J."/>
            <person name="Griffiths-Jones S."/>
            <person name="Gross S."/>
            <person name="Guigo R."/>
            <person name="Gustafson E.A."/>
            <person name="Haerty W."/>
            <person name="Hahn M.W."/>
            <person name="Halligan D.L."/>
            <person name="Halpern A.L."/>
            <person name="Halter G.M."/>
            <person name="Han M.V."/>
            <person name="Heger A."/>
            <person name="Hillier L."/>
            <person name="Hinrichs A.S."/>
            <person name="Holmes I."/>
            <person name="Hoskins R.A."/>
            <person name="Hubisz M.J."/>
            <person name="Hultmark D."/>
            <person name="Huntley M.A."/>
            <person name="Jaffe D.B."/>
            <person name="Jagadeeshan S."/>
            <person name="Jeck W.R."/>
            <person name="Johnson J."/>
            <person name="Jones C.D."/>
            <person name="Jordan W.C."/>
            <person name="Karpen G.H."/>
            <person name="Kataoka E."/>
            <person name="Keightley P.D."/>
            <person name="Kheradpour P."/>
            <person name="Kirkness E.F."/>
            <person name="Koerich L.B."/>
            <person name="Kristiansen K."/>
            <person name="Kudrna D."/>
            <person name="Kulathinal R.J."/>
            <person name="Kumar S."/>
            <person name="Kwok R."/>
            <person name="Lander E."/>
            <person name="Langley C.H."/>
            <person name="Lapoint R."/>
            <person name="Lazzaro B.P."/>
            <person name="Lee S.J."/>
            <person name="Levesque L."/>
            <person name="Li R."/>
            <person name="Lin C.F."/>
            <person name="Lin M.F."/>
            <person name="Lindblad-Toh K."/>
            <person name="Llopart A."/>
            <person name="Long M."/>
            <person name="Low L."/>
            <person name="Lozovsky E."/>
            <person name="Lu J."/>
            <person name="Luo M."/>
            <person name="Machado C.A."/>
            <person name="Makalowski W."/>
            <person name="Marzo M."/>
            <person name="Matsuda M."/>
            <person name="Matzkin L."/>
            <person name="McAllister B."/>
            <person name="McBride C.S."/>
            <person name="McKernan B."/>
            <person name="McKernan K."/>
            <person name="Mendez-Lago M."/>
            <person name="Minx P."/>
            <person name="Mollenhauer M.U."/>
            <person name="Montooth K."/>
            <person name="Mount S.M."/>
            <person name="Mu X."/>
            <person name="Myers E."/>
            <person name="Negre B."/>
            <person name="Newfeld S."/>
            <person name="Nielsen R."/>
            <person name="Noor M.A."/>
            <person name="O'Grady P."/>
            <person name="Pachter L."/>
            <person name="Papaceit M."/>
            <person name="Parisi M.J."/>
            <person name="Parisi M."/>
            <person name="Parts L."/>
            <person name="Pedersen J.S."/>
            <person name="Pesole G."/>
            <person name="Phillippy A.M."/>
            <person name="Ponting C.P."/>
            <person name="Pop M."/>
            <person name="Porcelli D."/>
            <person name="Powell J.R."/>
            <person name="Prohaska S."/>
            <person name="Pruitt K."/>
            <person name="Puig M."/>
            <person name="Quesneville H."/>
            <person name="Ram K.R."/>
            <person name="Rand D."/>
            <person name="Rasmussen M.D."/>
            <person name="Reed L.K."/>
            <person name="Reenan R."/>
            <person name="Reily A."/>
            <person name="Remington K.A."/>
            <person name="Rieger T.T."/>
            <person name="Ritchie M.G."/>
            <person name="Robin C."/>
            <person name="Rogers Y.H."/>
            <person name="Rohde C."/>
            <person name="Rozas J."/>
            <person name="Rubenfield M.J."/>
            <person name="Ruiz A."/>
            <person name="Russo S."/>
            <person name="Salzberg S.L."/>
            <person name="Sanchez-Gracia A."/>
            <person name="Saranga D.J."/>
            <person name="Sato H."/>
            <person name="Schaeffer S.W."/>
            <person name="Schatz M.C."/>
            <person name="Schlenke T."/>
            <person name="Schwartz R."/>
            <person name="Segarra C."/>
            <person name="Singh R.S."/>
            <person name="Sirot L."/>
            <person name="Sirota M."/>
            <person name="Sisneros N.B."/>
            <person name="Smith C.D."/>
            <person name="Smith T.F."/>
            <person name="Spieth J."/>
            <person name="Stage D.E."/>
            <person name="Stark A."/>
            <person name="Stephan W."/>
            <person name="Strausberg R.L."/>
            <person name="Strempel S."/>
            <person name="Sturgill D."/>
            <person name="Sutton G."/>
            <person name="Sutton G.G."/>
            <person name="Tao W."/>
            <person name="Teichmann S."/>
            <person name="Tobari Y.N."/>
            <person name="Tomimura Y."/>
            <person name="Tsolas J.M."/>
            <person name="Valente V.L."/>
            <person name="Venter E."/>
            <person name="Venter J.C."/>
            <person name="Vicario S."/>
            <person name="Vieira F.G."/>
            <person name="Vilella A.J."/>
            <person name="Villasante A."/>
            <person name="Walenz B."/>
            <person name="Wang J."/>
            <person name="Wasserman M."/>
            <person name="Watts T."/>
            <person name="Wilson D."/>
            <person name="Wilson R.K."/>
            <person name="Wing R.A."/>
            <person name="Wolfner M.F."/>
            <person name="Wong A."/>
            <person name="Wong G.K."/>
            <person name="Wu C.I."/>
            <person name="Wu G."/>
            <person name="Yamamoto D."/>
            <person name="Yang H.P."/>
            <person name="Yang S.P."/>
            <person name="Yorke J.A."/>
            <person name="Yoshida K."/>
            <person name="Zdobnov E."/>
            <person name="Zhang P."/>
            <person name="Zhang Y."/>
            <person name="Zimin A.V."/>
            <person name="Baldwin J."/>
            <person name="Abdouelleil A."/>
            <person name="Abdulkadir J."/>
            <person name="Abebe A."/>
            <person name="Abera B."/>
            <person name="Abreu J."/>
            <person name="Acer S.C."/>
            <person name="Aftuck L."/>
            <person name="Alexander A."/>
            <person name="An P."/>
            <person name="Anderson E."/>
            <person name="Anderson S."/>
            <person name="Arachi H."/>
            <person name="Azer M."/>
            <person name="Bachantsang P."/>
            <person name="Barry A."/>
            <person name="Bayul T."/>
            <person name="Berlin A."/>
            <person name="Bessette D."/>
            <person name="Bloom T."/>
            <person name="Blye J."/>
            <person name="Boguslavskiy L."/>
            <person name="Bonnet C."/>
            <person name="Boukhgalter B."/>
            <person name="Bourzgui I."/>
            <person name="Brown A."/>
            <person name="Cahill P."/>
            <person name="Channer S."/>
            <person name="Cheshatsang Y."/>
            <person name="Chuda L."/>
            <person name="Citroen M."/>
            <person name="Collymore A."/>
            <person name="Cooke P."/>
            <person name="Costello M."/>
            <person name="D'Aco K."/>
            <person name="Daza R."/>
            <person name="De Haan G."/>
            <person name="DeGray S."/>
            <person name="DeMaso C."/>
            <person name="Dhargay N."/>
            <person name="Dooley K."/>
            <person name="Dooley E."/>
            <person name="Doricent M."/>
            <person name="Dorje P."/>
            <person name="Dorjee K."/>
            <person name="Dupes A."/>
            <person name="Elong R."/>
            <person name="Falk J."/>
            <person name="Farina A."/>
            <person name="Faro S."/>
            <person name="Ferguson D."/>
            <person name="Fisher S."/>
            <person name="Foley C.D."/>
            <person name="Franke A."/>
            <person name="Friedrich D."/>
            <person name="Gadbois L."/>
            <person name="Gearin G."/>
            <person name="Gearin C.R."/>
            <person name="Giannoukos G."/>
            <person name="Goode T."/>
            <person name="Graham J."/>
            <person name="Grandbois E."/>
            <person name="Grewal S."/>
            <person name="Gyaltsen K."/>
            <person name="Hafez N."/>
            <person name="Hagos B."/>
            <person name="Hall J."/>
            <person name="Henson C."/>
            <person name="Hollinger A."/>
            <person name="Honan T."/>
            <person name="Huard M.D."/>
            <person name="Hughes L."/>
            <person name="Hurhula B."/>
            <person name="Husby M.E."/>
            <person name="Kamat A."/>
            <person name="Kanga B."/>
            <person name="Kashin S."/>
            <person name="Khazanovich D."/>
            <person name="Kisner P."/>
            <person name="Lance K."/>
            <person name="Lara M."/>
            <person name="Lee W."/>
            <person name="Lennon N."/>
            <person name="Letendre F."/>
            <person name="LeVine R."/>
            <person name="Lipovsky A."/>
            <person name="Liu X."/>
            <person name="Liu J."/>
            <person name="Liu S."/>
            <person name="Lokyitsang T."/>
            <person name="Lokyitsang Y."/>
            <person name="Lubonja R."/>
            <person name="Lui A."/>
            <person name="MacDonald P."/>
            <person name="Magnisalis V."/>
            <person name="Maru K."/>
            <person name="Matthews C."/>
            <person name="McCusker W."/>
            <person name="McDonough S."/>
            <person name="Mehta T."/>
            <person name="Meldrim J."/>
            <person name="Meneus L."/>
            <person name="Mihai O."/>
            <person name="Mihalev A."/>
            <person name="Mihova T."/>
            <person name="Mittelman R."/>
            <person name="Mlenga V."/>
            <person name="Montmayeur A."/>
            <person name="Mulrain L."/>
            <person name="Navidi A."/>
            <person name="Naylor J."/>
            <person name="Negash T."/>
            <person name="Nguyen T."/>
            <person name="Nguyen N."/>
            <person name="Nicol R."/>
            <person name="Norbu C."/>
            <person name="Norbu N."/>
            <person name="Novod N."/>
            <person name="O'Neill B."/>
            <person name="Osman S."/>
            <person name="Markiewicz E."/>
            <person name="Oyono O.L."/>
            <person name="Patti C."/>
            <person name="Phunkhang P."/>
            <person name="Pierre F."/>
            <person name="Priest M."/>
            <person name="Raghuraman S."/>
            <person name="Rege F."/>
            <person name="Reyes R."/>
            <person name="Rise C."/>
            <person name="Rogov P."/>
            <person name="Ross K."/>
            <person name="Ryan E."/>
            <person name="Settipalli S."/>
            <person name="Shea T."/>
            <person name="Sherpa N."/>
            <person name="Shi L."/>
            <person name="Shih D."/>
            <person name="Sparrow T."/>
            <person name="Spaulding J."/>
            <person name="Stalker J."/>
            <person name="Stange-Thomann N."/>
            <person name="Stavropoulos S."/>
            <person name="Stone C."/>
            <person name="Strader C."/>
            <person name="Tesfaye S."/>
            <person name="Thomson T."/>
            <person name="Thoulutsang Y."/>
            <person name="Thoulutsang D."/>
            <person name="Topham K."/>
            <person name="Topping I."/>
            <person name="Tsamla T."/>
            <person name="Vassiliev H."/>
            <person name="Vo A."/>
            <person name="Wangchuk T."/>
            <person name="Wangdi T."/>
            <person name="Weiand M."/>
            <person name="Wilkinson J."/>
            <person name="Wilson A."/>
            <person name="Yadav S."/>
            <person name="Young G."/>
            <person name="Yu Q."/>
            <person name="Zembek L."/>
            <person name="Zhong D."/>
            <person name="Zimmer A."/>
            <person name="Zwirko Z."/>
            <person name="Jaffe D.B."/>
            <person name="Alvarez P."/>
            <person name="Brockman W."/>
            <person name="Butler J."/>
            <person name="Chin C."/>
            <person name="Gnerre S."/>
            <person name="Grabherr M."/>
            <person name="Kleber M."/>
            <person name="Mauceli E."/>
            <person name="MacCallum I."/>
        </authorList>
    </citation>
    <scope>NUCLEOTIDE SEQUENCE [LARGE SCALE GENOMIC DNA]</scope>
    <source>
        <strain evidence="2 3">TSC#14021-0224.01</strain>
    </source>
</reference>
<evidence type="ECO:0000313" key="3">
    <source>
        <dbReference type="Proteomes" id="UP000008711"/>
    </source>
</evidence>
<name>A0A0Q5T441_DROER</name>
<dbReference type="AlphaFoldDB" id="A0A0Q5T441"/>
<keyword evidence="3" id="KW-1185">Reference proteome</keyword>
<feature type="region of interest" description="Disordered" evidence="1">
    <location>
        <begin position="136"/>
        <end position="190"/>
    </location>
</feature>
<sequence>MPRGKYMNNKGRIREFTPADVLQQERDRVRQGERSSKAPVKNQVKVKCEDKCIRSHGAHSLIEISNPNRLPLGKPLSLLISNATENQFFEEDEATQKRRRDRKDMQCENIHSKEVLADLARLALVRKEREAAAQQRLAAKKATAGAASNSDTFLKKISHKSSEDSPPEVQGQSSNPMVYQRNPRARSNMK</sequence>
<dbReference type="KEGG" id="der:26526104"/>
<dbReference type="EMBL" id="CH954183">
    <property type="protein sequence ID" value="KQS25943.1"/>
    <property type="molecule type" value="Genomic_DNA"/>
</dbReference>
<gene>
    <name evidence="2" type="primary">Dere\GG26280</name>
    <name evidence="2" type="synonym">GG26280</name>
    <name evidence="2" type="ORF">Dere_GG26280</name>
</gene>
<dbReference type="OrthoDB" id="7867733at2759"/>
<proteinExistence type="predicted"/>
<evidence type="ECO:0000256" key="1">
    <source>
        <dbReference type="SAM" id="MobiDB-lite"/>
    </source>
</evidence>
<feature type="region of interest" description="Disordered" evidence="1">
    <location>
        <begin position="1"/>
        <end position="42"/>
    </location>
</feature>
<organism evidence="2 3">
    <name type="scientific">Drosophila erecta</name>
    <name type="common">Fruit fly</name>
    <dbReference type="NCBI Taxonomy" id="7220"/>
    <lineage>
        <taxon>Eukaryota</taxon>
        <taxon>Metazoa</taxon>
        <taxon>Ecdysozoa</taxon>
        <taxon>Arthropoda</taxon>
        <taxon>Hexapoda</taxon>
        <taxon>Insecta</taxon>
        <taxon>Pterygota</taxon>
        <taxon>Neoptera</taxon>
        <taxon>Endopterygota</taxon>
        <taxon>Diptera</taxon>
        <taxon>Brachycera</taxon>
        <taxon>Muscomorpha</taxon>
        <taxon>Ephydroidea</taxon>
        <taxon>Drosophilidae</taxon>
        <taxon>Drosophila</taxon>
        <taxon>Sophophora</taxon>
    </lineage>
</organism>
<feature type="compositionally biased region" description="Low complexity" evidence="1">
    <location>
        <begin position="136"/>
        <end position="147"/>
    </location>
</feature>